<comment type="subcellular location">
    <subcellularLocation>
        <location evidence="1 13 14">Cytoplasm</location>
    </subcellularLocation>
</comment>
<protein>
    <recommendedName>
        <fullName evidence="3 13">DNA replication and repair protein RecF</fullName>
    </recommendedName>
</protein>
<dbReference type="GO" id="GO:0000731">
    <property type="term" value="P:DNA synthesis involved in DNA repair"/>
    <property type="evidence" value="ECO:0007669"/>
    <property type="project" value="TreeGrafter"/>
</dbReference>
<dbReference type="PROSITE" id="PS00618">
    <property type="entry name" value="RECF_2"/>
    <property type="match status" value="1"/>
</dbReference>
<dbReference type="SUPFAM" id="SSF52540">
    <property type="entry name" value="P-loop containing nucleoside triphosphate hydrolases"/>
    <property type="match status" value="1"/>
</dbReference>
<dbReference type="InterPro" id="IPR018078">
    <property type="entry name" value="DNA-binding_RecF_CS"/>
</dbReference>
<keyword evidence="10 13" id="KW-0234">DNA repair</keyword>
<dbReference type="PANTHER" id="PTHR32182">
    <property type="entry name" value="DNA REPLICATION AND REPAIR PROTEIN RECF"/>
    <property type="match status" value="1"/>
</dbReference>
<evidence type="ECO:0000256" key="11">
    <source>
        <dbReference type="ARBA" id="ARBA00023236"/>
    </source>
</evidence>
<keyword evidence="5 13" id="KW-0235">DNA replication</keyword>
<accession>A0A4R7FQ66</accession>
<dbReference type="GO" id="GO:0009432">
    <property type="term" value="P:SOS response"/>
    <property type="evidence" value="ECO:0007669"/>
    <property type="project" value="UniProtKB-UniRule"/>
</dbReference>
<evidence type="ECO:0000256" key="14">
    <source>
        <dbReference type="RuleBase" id="RU000578"/>
    </source>
</evidence>
<evidence type="ECO:0000256" key="8">
    <source>
        <dbReference type="ARBA" id="ARBA00022840"/>
    </source>
</evidence>
<evidence type="ECO:0000256" key="5">
    <source>
        <dbReference type="ARBA" id="ARBA00022705"/>
    </source>
</evidence>
<dbReference type="Proteomes" id="UP000295344">
    <property type="component" value="Unassembled WGS sequence"/>
</dbReference>
<dbReference type="Gene3D" id="3.40.50.300">
    <property type="entry name" value="P-loop containing nucleotide triphosphate hydrolases"/>
    <property type="match status" value="1"/>
</dbReference>
<evidence type="ECO:0000256" key="13">
    <source>
        <dbReference type="HAMAP-Rule" id="MF_00365"/>
    </source>
</evidence>
<evidence type="ECO:0000256" key="10">
    <source>
        <dbReference type="ARBA" id="ARBA00023204"/>
    </source>
</evidence>
<dbReference type="NCBIfam" id="TIGR00611">
    <property type="entry name" value="recf"/>
    <property type="match status" value="1"/>
</dbReference>
<evidence type="ECO:0000313" key="17">
    <source>
        <dbReference type="Proteomes" id="UP000295344"/>
    </source>
</evidence>
<feature type="binding site" evidence="13">
    <location>
        <begin position="48"/>
        <end position="55"/>
    </location>
    <ligand>
        <name>ATP</name>
        <dbReference type="ChEBI" id="CHEBI:30616"/>
    </ligand>
</feature>
<keyword evidence="11 13" id="KW-0742">SOS response</keyword>
<organism evidence="16 17">
    <name type="scientific">Amnibacterium kyonggiense</name>
    <dbReference type="NCBI Taxonomy" id="595671"/>
    <lineage>
        <taxon>Bacteria</taxon>
        <taxon>Bacillati</taxon>
        <taxon>Actinomycetota</taxon>
        <taxon>Actinomycetes</taxon>
        <taxon>Micrococcales</taxon>
        <taxon>Microbacteriaceae</taxon>
        <taxon>Amnibacterium</taxon>
    </lineage>
</organism>
<dbReference type="GO" id="GO:0003697">
    <property type="term" value="F:single-stranded DNA binding"/>
    <property type="evidence" value="ECO:0007669"/>
    <property type="project" value="UniProtKB-UniRule"/>
</dbReference>
<dbReference type="HAMAP" id="MF_00365">
    <property type="entry name" value="RecF"/>
    <property type="match status" value="1"/>
</dbReference>
<keyword evidence="9 13" id="KW-0238">DNA-binding</keyword>
<gene>
    <name evidence="13" type="primary">recF</name>
    <name evidence="16" type="ORF">CLV52_0371</name>
</gene>
<dbReference type="PANTHER" id="PTHR32182:SF0">
    <property type="entry name" value="DNA REPLICATION AND REPAIR PROTEIN RECF"/>
    <property type="match status" value="1"/>
</dbReference>
<dbReference type="InterPro" id="IPR027417">
    <property type="entry name" value="P-loop_NTPase"/>
</dbReference>
<dbReference type="InterPro" id="IPR042174">
    <property type="entry name" value="RecF_2"/>
</dbReference>
<keyword evidence="8 13" id="KW-0067">ATP-binding</keyword>
<dbReference type="GO" id="GO:0006302">
    <property type="term" value="P:double-strand break repair"/>
    <property type="evidence" value="ECO:0007669"/>
    <property type="project" value="TreeGrafter"/>
</dbReference>
<reference evidence="16 17" key="1">
    <citation type="submission" date="2019-03" db="EMBL/GenBank/DDBJ databases">
        <title>Genomic Encyclopedia of Archaeal and Bacterial Type Strains, Phase II (KMG-II): from individual species to whole genera.</title>
        <authorList>
            <person name="Goeker M."/>
        </authorList>
    </citation>
    <scope>NUCLEOTIDE SEQUENCE [LARGE SCALE GENOMIC DNA]</scope>
    <source>
        <strain evidence="16 17">DSM 24782</strain>
    </source>
</reference>
<dbReference type="GO" id="GO:0005737">
    <property type="term" value="C:cytoplasm"/>
    <property type="evidence" value="ECO:0007669"/>
    <property type="project" value="UniProtKB-SubCell"/>
</dbReference>
<feature type="domain" description="RecF/RecN/SMC N-terminal" evidence="15">
    <location>
        <begin position="21"/>
        <end position="360"/>
    </location>
</feature>
<name>A0A4R7FQ66_9MICO</name>
<keyword evidence="7 13" id="KW-0227">DNA damage</keyword>
<evidence type="ECO:0000256" key="9">
    <source>
        <dbReference type="ARBA" id="ARBA00023125"/>
    </source>
</evidence>
<evidence type="ECO:0000256" key="7">
    <source>
        <dbReference type="ARBA" id="ARBA00022763"/>
    </source>
</evidence>
<dbReference type="EMBL" id="SOAM01000001">
    <property type="protein sequence ID" value="TDS79826.1"/>
    <property type="molecule type" value="Genomic_DNA"/>
</dbReference>
<dbReference type="GO" id="GO:0005524">
    <property type="term" value="F:ATP binding"/>
    <property type="evidence" value="ECO:0007669"/>
    <property type="project" value="UniProtKB-UniRule"/>
</dbReference>
<dbReference type="InterPro" id="IPR001238">
    <property type="entry name" value="DNA-binding_RecF"/>
</dbReference>
<dbReference type="AlphaFoldDB" id="A0A4R7FQ66"/>
<evidence type="ECO:0000259" key="15">
    <source>
        <dbReference type="Pfam" id="PF02463"/>
    </source>
</evidence>
<evidence type="ECO:0000256" key="6">
    <source>
        <dbReference type="ARBA" id="ARBA00022741"/>
    </source>
</evidence>
<dbReference type="PROSITE" id="PS00617">
    <property type="entry name" value="RECF_1"/>
    <property type="match status" value="1"/>
</dbReference>
<evidence type="ECO:0000256" key="2">
    <source>
        <dbReference type="ARBA" id="ARBA00008016"/>
    </source>
</evidence>
<dbReference type="InterPro" id="IPR003395">
    <property type="entry name" value="RecF/RecN/SMC_N"/>
</dbReference>
<keyword evidence="17" id="KW-1185">Reference proteome</keyword>
<evidence type="ECO:0000313" key="16">
    <source>
        <dbReference type="EMBL" id="TDS79826.1"/>
    </source>
</evidence>
<proteinExistence type="inferred from homology"/>
<comment type="similarity">
    <text evidence="2 13 14">Belongs to the RecF family.</text>
</comment>
<keyword evidence="4 13" id="KW-0963">Cytoplasm</keyword>
<evidence type="ECO:0000256" key="1">
    <source>
        <dbReference type="ARBA" id="ARBA00004496"/>
    </source>
</evidence>
<keyword evidence="6 13" id="KW-0547">Nucleotide-binding</keyword>
<dbReference type="Pfam" id="PF02463">
    <property type="entry name" value="SMC_N"/>
    <property type="match status" value="1"/>
</dbReference>
<dbReference type="Gene3D" id="1.20.1050.90">
    <property type="entry name" value="RecF/RecN/SMC, N-terminal domain"/>
    <property type="match status" value="1"/>
</dbReference>
<evidence type="ECO:0000256" key="12">
    <source>
        <dbReference type="ARBA" id="ARBA00025401"/>
    </source>
</evidence>
<sequence>MRRSGPTDLRIDGRHRRTMRINRLSLTDWRNYETADVVFEPGANVLAGSNGQGKTNLVEAIGFLTTLGSHRVSGDAALVRAGAESAVIRATVSSADREVLAEVLINKVGANRAQLNRSAVRPREITRNVSSVLFAPEDLALVRGEPSARRRFVDELLVQRTPRLAGTVSDYEKALRQRNGLLRGSRGMVDTESLAVWDERLVATGTDLLDARTELLAALEPLVAEQYAVVAGADQRVAIEAQRTIDEEAAEGTTVERFTAALARVRRREIERGITLVGPHRDEVLLTVNGLPARGYASHGESWSLALALRLGAVELLRHALQTGDPIVILDDVFAELDEWRRIRLADRVARYEQVIVTAAVEADIPPALAGRVTRIRAGHVVDGEPEAAGPAAGDPADSLG</sequence>
<evidence type="ECO:0000256" key="3">
    <source>
        <dbReference type="ARBA" id="ARBA00020170"/>
    </source>
</evidence>
<evidence type="ECO:0000256" key="4">
    <source>
        <dbReference type="ARBA" id="ARBA00022490"/>
    </source>
</evidence>
<comment type="caution">
    <text evidence="16">The sequence shown here is derived from an EMBL/GenBank/DDBJ whole genome shotgun (WGS) entry which is preliminary data.</text>
</comment>
<dbReference type="GO" id="GO:0006260">
    <property type="term" value="P:DNA replication"/>
    <property type="evidence" value="ECO:0007669"/>
    <property type="project" value="UniProtKB-UniRule"/>
</dbReference>
<comment type="function">
    <text evidence="12 13 14">The RecF protein is involved in DNA metabolism; it is required for DNA replication and normal SOS inducibility. RecF binds preferentially to single-stranded, linear DNA. It also seems to bind ATP.</text>
</comment>